<proteinExistence type="predicted"/>
<feature type="region of interest" description="Disordered" evidence="1">
    <location>
        <begin position="293"/>
        <end position="323"/>
    </location>
</feature>
<feature type="signal peptide" evidence="2">
    <location>
        <begin position="1"/>
        <end position="24"/>
    </location>
</feature>
<evidence type="ECO:0000256" key="1">
    <source>
        <dbReference type="SAM" id="MobiDB-lite"/>
    </source>
</evidence>
<dbReference type="PROSITE" id="PS51257">
    <property type="entry name" value="PROKAR_LIPOPROTEIN"/>
    <property type="match status" value="1"/>
</dbReference>
<protein>
    <recommendedName>
        <fullName evidence="4">Protein-tyrosine sulfotransferase</fullName>
    </recommendedName>
</protein>
<reference evidence="3" key="1">
    <citation type="submission" date="2021-01" db="EMBL/GenBank/DDBJ databases">
        <authorList>
            <person name="Corre E."/>
            <person name="Pelletier E."/>
            <person name="Niang G."/>
            <person name="Scheremetjew M."/>
            <person name="Finn R."/>
            <person name="Kale V."/>
            <person name="Holt S."/>
            <person name="Cochrane G."/>
            <person name="Meng A."/>
            <person name="Brown T."/>
            <person name="Cohen L."/>
        </authorList>
    </citation>
    <scope>NUCLEOTIDE SEQUENCE</scope>
    <source>
        <strain evidence="3">OF101</strain>
    </source>
</reference>
<accession>A0A7S1WWR6</accession>
<dbReference type="SUPFAM" id="SSF52540">
    <property type="entry name" value="P-loop containing nucleoside triphosphate hydrolases"/>
    <property type="match status" value="1"/>
</dbReference>
<gene>
    <name evidence="3" type="ORF">ACAT0790_LOCUS67860</name>
</gene>
<keyword evidence="2" id="KW-0732">Signal</keyword>
<dbReference type="InterPro" id="IPR027417">
    <property type="entry name" value="P-loop_NTPase"/>
</dbReference>
<evidence type="ECO:0000313" key="3">
    <source>
        <dbReference type="EMBL" id="CAD9191085.1"/>
    </source>
</evidence>
<dbReference type="EMBL" id="HBGE01113814">
    <property type="protein sequence ID" value="CAD9191085.1"/>
    <property type="molecule type" value="Transcribed_RNA"/>
</dbReference>
<organism evidence="3">
    <name type="scientific">Alexandrium catenella</name>
    <name type="common">Red tide dinoflagellate</name>
    <name type="synonym">Gonyaulax catenella</name>
    <dbReference type="NCBI Taxonomy" id="2925"/>
    <lineage>
        <taxon>Eukaryota</taxon>
        <taxon>Sar</taxon>
        <taxon>Alveolata</taxon>
        <taxon>Dinophyceae</taxon>
        <taxon>Gonyaulacales</taxon>
        <taxon>Pyrocystaceae</taxon>
        <taxon>Alexandrium</taxon>
    </lineage>
</organism>
<name>A0A7S1WWR6_ALECA</name>
<evidence type="ECO:0000256" key="2">
    <source>
        <dbReference type="SAM" id="SignalP"/>
    </source>
</evidence>
<dbReference type="Gene3D" id="3.40.50.300">
    <property type="entry name" value="P-loop containing nucleotide triphosphate hydrolases"/>
    <property type="match status" value="1"/>
</dbReference>
<feature type="chain" id="PRO_5030742437" description="Protein-tyrosine sulfotransferase" evidence="2">
    <location>
        <begin position="25"/>
        <end position="389"/>
    </location>
</feature>
<dbReference type="AlphaFoldDB" id="A0A7S1WWR6"/>
<evidence type="ECO:0008006" key="4">
    <source>
        <dbReference type="Google" id="ProtNLM"/>
    </source>
</evidence>
<sequence>MVRRVEGSLGCALLLLGACCPALALRHVEQRQLPPGWGRVINFPDVVLMSLGHSGTTALTRALWNLGLGHCNAGLDGWLEPGEAHEERVKHIRALLSIGGQADMRAYKLEPWTMRAAEDWLRTLSRHQAGCIAMSGSKLTADYVWGWKEPQFVYLMPAMQRAYFNHTKFLLVARDPRDICTIPDGDAGQLKNYGDLFGDQTDCYGWWAKVWNMVLDEYEGSSQFAIVRIEDLVAPDPGSSNSSREVLKCVLRYVGLKEQPEGIASALASIAGNMSVQLGRFAGAQALEAQDGADKPHGFYQKPHWKPQAQGPPHKEKQRPTLTPDEEALRDFHDYSSSYADARGPGDGTSDIEKKVASRTDIHYAMQRLGYNPTKYALTAPSSWSVCRV</sequence>